<comment type="caution">
    <text evidence="1">The sequence shown here is derived from an EMBL/GenBank/DDBJ whole genome shotgun (WGS) entry which is preliminary data.</text>
</comment>
<name>A0A414Q847_BACSE</name>
<gene>
    <name evidence="1" type="ORF">DW668_04865</name>
</gene>
<dbReference type="EMBL" id="QRHJ01000009">
    <property type="protein sequence ID" value="RHF76922.1"/>
    <property type="molecule type" value="Genomic_DNA"/>
</dbReference>
<sequence>MNELYIPPQRLNRNPINGRFLKGSIPHNKGKKWDDYIPSHKRENMIKGLALGRTGNPNIAGCNAKKVVAIKSGRLQGVFQSSNDAERKTGICARNIRNCCSGKRKHAGGYQWFWESDNSWCELIINE</sequence>
<dbReference type="InterPro" id="IPR036388">
    <property type="entry name" value="WH-like_DNA-bd_sf"/>
</dbReference>
<dbReference type="RefSeq" id="WP_118206920.1">
    <property type="nucleotide sequence ID" value="NZ_QRHJ01000009.1"/>
</dbReference>
<dbReference type="AlphaFoldDB" id="A0A414Q847"/>
<accession>A0A414Q847</accession>
<proteinExistence type="predicted"/>
<evidence type="ECO:0000313" key="1">
    <source>
        <dbReference type="EMBL" id="RHF76922.1"/>
    </source>
</evidence>
<organism evidence="1 2">
    <name type="scientific">Bacteroides stercoris</name>
    <dbReference type="NCBI Taxonomy" id="46506"/>
    <lineage>
        <taxon>Bacteria</taxon>
        <taxon>Pseudomonadati</taxon>
        <taxon>Bacteroidota</taxon>
        <taxon>Bacteroidia</taxon>
        <taxon>Bacteroidales</taxon>
        <taxon>Bacteroidaceae</taxon>
        <taxon>Bacteroides</taxon>
    </lineage>
</organism>
<dbReference type="SUPFAM" id="SSF64496">
    <property type="entry name" value="DNA-binding domain of intron-encoded endonucleases"/>
    <property type="match status" value="1"/>
</dbReference>
<dbReference type="Gene3D" id="1.10.10.10">
    <property type="entry name" value="Winged helix-like DNA-binding domain superfamily/Winged helix DNA-binding domain"/>
    <property type="match status" value="1"/>
</dbReference>
<reference evidence="1 2" key="1">
    <citation type="submission" date="2018-08" db="EMBL/GenBank/DDBJ databases">
        <title>A genome reference for cultivated species of the human gut microbiota.</title>
        <authorList>
            <person name="Zou Y."/>
            <person name="Xue W."/>
            <person name="Luo G."/>
        </authorList>
    </citation>
    <scope>NUCLEOTIDE SEQUENCE [LARGE SCALE GENOMIC DNA]</scope>
    <source>
        <strain evidence="1 2">AM25-16</strain>
    </source>
</reference>
<dbReference type="Proteomes" id="UP000283762">
    <property type="component" value="Unassembled WGS sequence"/>
</dbReference>
<evidence type="ECO:0000313" key="2">
    <source>
        <dbReference type="Proteomes" id="UP000283762"/>
    </source>
</evidence>
<protein>
    <submittedName>
        <fullName evidence="1">Uncharacterized protein</fullName>
    </submittedName>
</protein>